<dbReference type="InterPro" id="IPR015500">
    <property type="entry name" value="Peptidase_S8_subtilisin-rel"/>
</dbReference>
<dbReference type="Gene3D" id="3.50.30.30">
    <property type="match status" value="1"/>
</dbReference>
<evidence type="ECO:0000256" key="5">
    <source>
        <dbReference type="ARBA" id="ARBA00022729"/>
    </source>
</evidence>
<protein>
    <submittedName>
        <fullName evidence="13">Uncharacterized protein</fullName>
    </submittedName>
</protein>
<dbReference type="InterPro" id="IPR023827">
    <property type="entry name" value="Peptidase_S8_Asp-AS"/>
</dbReference>
<keyword evidence="7 9" id="KW-0720">Serine protease</keyword>
<dbReference type="SUPFAM" id="SSF52743">
    <property type="entry name" value="Subtilisin-like"/>
    <property type="match status" value="1"/>
</dbReference>
<dbReference type="PRINTS" id="PR00723">
    <property type="entry name" value="SUBTILISIN"/>
</dbReference>
<evidence type="ECO:0000259" key="12">
    <source>
        <dbReference type="Pfam" id="PF17766"/>
    </source>
</evidence>
<evidence type="ECO:0000256" key="9">
    <source>
        <dbReference type="PROSITE-ProRule" id="PRU01240"/>
    </source>
</evidence>
<dbReference type="Gene3D" id="2.60.40.2310">
    <property type="match status" value="1"/>
</dbReference>
<evidence type="ECO:0000259" key="11">
    <source>
        <dbReference type="Pfam" id="PF02225"/>
    </source>
</evidence>
<dbReference type="EMBL" id="JAYDYQ010002533">
    <property type="protein sequence ID" value="KAK4484902.1"/>
    <property type="molecule type" value="Genomic_DNA"/>
</dbReference>
<evidence type="ECO:0000256" key="3">
    <source>
        <dbReference type="ARBA" id="ARBA00022525"/>
    </source>
</evidence>
<comment type="subcellular location">
    <subcellularLocation>
        <location evidence="1">Secreted</location>
    </subcellularLocation>
</comment>
<name>A0ABR0D6L7_9LAMI</name>
<dbReference type="SUPFAM" id="SSF52025">
    <property type="entry name" value="PA domain"/>
    <property type="match status" value="1"/>
</dbReference>
<keyword evidence="3" id="KW-0964">Secreted</keyword>
<organism evidence="13 14">
    <name type="scientific">Penstemon davidsonii</name>
    <dbReference type="NCBI Taxonomy" id="160366"/>
    <lineage>
        <taxon>Eukaryota</taxon>
        <taxon>Viridiplantae</taxon>
        <taxon>Streptophyta</taxon>
        <taxon>Embryophyta</taxon>
        <taxon>Tracheophyta</taxon>
        <taxon>Spermatophyta</taxon>
        <taxon>Magnoliopsida</taxon>
        <taxon>eudicotyledons</taxon>
        <taxon>Gunneridae</taxon>
        <taxon>Pentapetalae</taxon>
        <taxon>asterids</taxon>
        <taxon>lamiids</taxon>
        <taxon>Lamiales</taxon>
        <taxon>Plantaginaceae</taxon>
        <taxon>Cheloneae</taxon>
        <taxon>Penstemon</taxon>
    </lineage>
</organism>
<proteinExistence type="inferred from homology"/>
<evidence type="ECO:0000313" key="14">
    <source>
        <dbReference type="Proteomes" id="UP001291926"/>
    </source>
</evidence>
<feature type="active site" description="Charge relay system" evidence="9">
    <location>
        <position position="107"/>
    </location>
</feature>
<dbReference type="CDD" id="cd04852">
    <property type="entry name" value="Peptidases_S8_3"/>
    <property type="match status" value="1"/>
</dbReference>
<dbReference type="InterPro" id="IPR045051">
    <property type="entry name" value="SBT"/>
</dbReference>
<evidence type="ECO:0000256" key="4">
    <source>
        <dbReference type="ARBA" id="ARBA00022670"/>
    </source>
</evidence>
<dbReference type="Pfam" id="PF02225">
    <property type="entry name" value="PA"/>
    <property type="match status" value="1"/>
</dbReference>
<sequence length="646" mass="68760">MEKIPGFVSARPQKTISLHTTHSPNFLGLNQNTGFWRDSNYGRGIIIGVLDSGINPEHPSFSDEGMPPPPARWRGRCEFNSSICNNKLIGARSFTIGNGTPFDENGHGTHTASTAAGNFVRGANVFGNANGTAAGIAPLAHIAIYKVCVRRCSESDVLAAMDVAIDDGVDVLSLSIGGAATDFYDESVAVGAFSAIERGIFVSASAGNNGPSLGSVENGAPWLLTVGASTTDRRIVATAVLGNNEELNGESTYQPPDYDSSTPLPLVYPRLNSSNVNASFCTPDSLQNIDVRGRIVLCEEGIIARIAKGVAVRNAGGAAMILINQQPQGYYTYSDSHVLPATHLSYADGLRIRAYINTTAQPVATISFRGTVIGDDRAPTVASFSARGPNLSSLGILKPDIIGPGSNILAAWHVSVENNINTRSNFNIISGTSMSCPHLSGIAALLRSAHPNWSPAAIKSAIMTTADRVNFAGNLIEDQSFRPASVLATGSGHVNIQRATDPGLVYDLQPQDYLPYLCGLNYTDQQVGIIVNRAVRCSEISSITEGDLNYPSFFVILGNSSQVYNRTVTNVGAANSVYTAGIVGLPGIEVRVEPSTLQFTEMNQNLTYQVRFSRLTSPGRGTIVQGFLTWNSTRHSVRSPMVTLFE</sequence>
<keyword evidence="8" id="KW-0325">Glycoprotein</keyword>
<dbReference type="Gene3D" id="3.40.50.200">
    <property type="entry name" value="Peptidase S8/S53 domain"/>
    <property type="match status" value="1"/>
</dbReference>
<dbReference type="PROSITE" id="PS00136">
    <property type="entry name" value="SUBTILASE_ASP"/>
    <property type="match status" value="1"/>
</dbReference>
<comment type="similarity">
    <text evidence="2 9">Belongs to the peptidase S8 family.</text>
</comment>
<dbReference type="InterPro" id="IPR000209">
    <property type="entry name" value="Peptidase_S8/S53_dom"/>
</dbReference>
<dbReference type="PANTHER" id="PTHR10795">
    <property type="entry name" value="PROPROTEIN CONVERTASE SUBTILISIN/KEXIN"/>
    <property type="match status" value="1"/>
</dbReference>
<dbReference type="Pfam" id="PF17766">
    <property type="entry name" value="fn3_6"/>
    <property type="match status" value="1"/>
</dbReference>
<keyword evidence="14" id="KW-1185">Reference proteome</keyword>
<dbReference type="PROSITE" id="PS51892">
    <property type="entry name" value="SUBTILASE"/>
    <property type="match status" value="1"/>
</dbReference>
<evidence type="ECO:0000256" key="7">
    <source>
        <dbReference type="ARBA" id="ARBA00022825"/>
    </source>
</evidence>
<dbReference type="Pfam" id="PF00082">
    <property type="entry name" value="Peptidase_S8"/>
    <property type="match status" value="1"/>
</dbReference>
<evidence type="ECO:0000256" key="1">
    <source>
        <dbReference type="ARBA" id="ARBA00004613"/>
    </source>
</evidence>
<feature type="domain" description="Peptidase S8/S53" evidence="10">
    <location>
        <begin position="42"/>
        <end position="469"/>
    </location>
</feature>
<feature type="domain" description="Subtilisin-like protease fibronectin type-III" evidence="12">
    <location>
        <begin position="547"/>
        <end position="642"/>
    </location>
</feature>
<keyword evidence="5" id="KW-0732">Signal</keyword>
<evidence type="ECO:0000313" key="13">
    <source>
        <dbReference type="EMBL" id="KAK4484902.1"/>
    </source>
</evidence>
<dbReference type="InterPro" id="IPR003137">
    <property type="entry name" value="PA_domain"/>
</dbReference>
<dbReference type="InterPro" id="IPR041469">
    <property type="entry name" value="Subtilisin-like_FN3"/>
</dbReference>
<evidence type="ECO:0000259" key="10">
    <source>
        <dbReference type="Pfam" id="PF00082"/>
    </source>
</evidence>
<gene>
    <name evidence="13" type="ORF">RD792_007503</name>
</gene>
<dbReference type="Proteomes" id="UP001291926">
    <property type="component" value="Unassembled WGS sequence"/>
</dbReference>
<keyword evidence="4 9" id="KW-0645">Protease</keyword>
<feature type="domain" description="PA" evidence="11">
    <location>
        <begin position="265"/>
        <end position="352"/>
    </location>
</feature>
<evidence type="ECO:0000256" key="6">
    <source>
        <dbReference type="ARBA" id="ARBA00022801"/>
    </source>
</evidence>
<dbReference type="InterPro" id="IPR036852">
    <property type="entry name" value="Peptidase_S8/S53_dom_sf"/>
</dbReference>
<feature type="active site" description="Charge relay system" evidence="9">
    <location>
        <position position="433"/>
    </location>
</feature>
<evidence type="ECO:0000256" key="2">
    <source>
        <dbReference type="ARBA" id="ARBA00011073"/>
    </source>
</evidence>
<keyword evidence="6 9" id="KW-0378">Hydrolase</keyword>
<dbReference type="InterPro" id="IPR034197">
    <property type="entry name" value="Peptidases_S8_3"/>
</dbReference>
<dbReference type="InterPro" id="IPR046450">
    <property type="entry name" value="PA_dom_sf"/>
</dbReference>
<comment type="caution">
    <text evidence="13">The sequence shown here is derived from an EMBL/GenBank/DDBJ whole genome shotgun (WGS) entry which is preliminary data.</text>
</comment>
<accession>A0ABR0D6L7</accession>
<dbReference type="CDD" id="cd02120">
    <property type="entry name" value="PA_subtilisin_like"/>
    <property type="match status" value="1"/>
</dbReference>
<evidence type="ECO:0000256" key="8">
    <source>
        <dbReference type="ARBA" id="ARBA00023180"/>
    </source>
</evidence>
<reference evidence="13 14" key="1">
    <citation type="journal article" date="2023" name="bioRxiv">
        <title>Genome report: Whole genome sequence and annotation of Penstemon davidsonii.</title>
        <authorList>
            <person name="Ostevik K.L."/>
            <person name="Alabady M."/>
            <person name="Zhang M."/>
            <person name="Rausher M.D."/>
        </authorList>
    </citation>
    <scope>NUCLEOTIDE SEQUENCE [LARGE SCALE GENOMIC DNA]</scope>
    <source>
        <strain evidence="13">DNT005</strain>
        <tissue evidence="13">Whole leaf</tissue>
    </source>
</reference>
<feature type="active site" description="Charge relay system" evidence="9">
    <location>
        <position position="51"/>
    </location>
</feature>